<evidence type="ECO:0000313" key="2">
    <source>
        <dbReference type="Proteomes" id="UP000593571"/>
    </source>
</evidence>
<comment type="caution">
    <text evidence="1">The sequence shown here is derived from an EMBL/GenBank/DDBJ whole genome shotgun (WGS) entry which is preliminary data.</text>
</comment>
<sequence length="157" mass="17234">MSRTGRSAQCCPCHPPTTRPLSWPCPPRSAPSALRPQPPRHPTDTVLGELTGELSVASFSGYVLFLISLKLRDTFNPVTTLYFLEQSLTLIPTTPLSSIFSWFLIFYLCDSLSSLSFSLLPLAVRLSEFCLGICYASVMQDRAGDAVITSNTTNLLD</sequence>
<keyword evidence="2" id="KW-1185">Reference proteome</keyword>
<dbReference type="EMBL" id="JACASE010000005">
    <property type="protein sequence ID" value="KAF6465755.1"/>
    <property type="molecule type" value="Genomic_DNA"/>
</dbReference>
<reference evidence="1 2" key="1">
    <citation type="journal article" date="2020" name="Nature">
        <title>Six reference-quality genomes reveal evolution of bat adaptations.</title>
        <authorList>
            <person name="Jebb D."/>
            <person name="Huang Z."/>
            <person name="Pippel M."/>
            <person name="Hughes G.M."/>
            <person name="Lavrichenko K."/>
            <person name="Devanna P."/>
            <person name="Winkler S."/>
            <person name="Jermiin L.S."/>
            <person name="Skirmuntt E.C."/>
            <person name="Katzourakis A."/>
            <person name="Burkitt-Gray L."/>
            <person name="Ray D.A."/>
            <person name="Sullivan K.A.M."/>
            <person name="Roscito J.G."/>
            <person name="Kirilenko B.M."/>
            <person name="Davalos L.M."/>
            <person name="Corthals A.P."/>
            <person name="Power M.L."/>
            <person name="Jones G."/>
            <person name="Ransome R.D."/>
            <person name="Dechmann D.K.N."/>
            <person name="Locatelli A.G."/>
            <person name="Puechmaille S.J."/>
            <person name="Fedrigo O."/>
            <person name="Jarvis E.D."/>
            <person name="Hiller M."/>
            <person name="Vernes S.C."/>
            <person name="Myers E.W."/>
            <person name="Teeling E.C."/>
        </authorList>
    </citation>
    <scope>NUCLEOTIDE SEQUENCE [LARGE SCALE GENOMIC DNA]</scope>
    <source>
        <strain evidence="1">MRouAeg1</strain>
        <tissue evidence="1">Muscle</tissue>
    </source>
</reference>
<dbReference type="Proteomes" id="UP000593571">
    <property type="component" value="Unassembled WGS sequence"/>
</dbReference>
<organism evidence="1 2">
    <name type="scientific">Rousettus aegyptiacus</name>
    <name type="common">Egyptian fruit bat</name>
    <name type="synonym">Pteropus aegyptiacus</name>
    <dbReference type="NCBI Taxonomy" id="9407"/>
    <lineage>
        <taxon>Eukaryota</taxon>
        <taxon>Metazoa</taxon>
        <taxon>Chordata</taxon>
        <taxon>Craniata</taxon>
        <taxon>Vertebrata</taxon>
        <taxon>Euteleostomi</taxon>
        <taxon>Mammalia</taxon>
        <taxon>Eutheria</taxon>
        <taxon>Laurasiatheria</taxon>
        <taxon>Chiroptera</taxon>
        <taxon>Yinpterochiroptera</taxon>
        <taxon>Pteropodoidea</taxon>
        <taxon>Pteropodidae</taxon>
        <taxon>Rousettinae</taxon>
        <taxon>Rousettus</taxon>
    </lineage>
</organism>
<dbReference type="AlphaFoldDB" id="A0A7J8H1D0"/>
<gene>
    <name evidence="1" type="ORF">HJG63_011177</name>
</gene>
<proteinExistence type="predicted"/>
<accession>A0A7J8H1D0</accession>
<protein>
    <submittedName>
        <fullName evidence="1">Uncharacterized protein</fullName>
    </submittedName>
</protein>
<name>A0A7J8H1D0_ROUAE</name>
<evidence type="ECO:0000313" key="1">
    <source>
        <dbReference type="EMBL" id="KAF6465755.1"/>
    </source>
</evidence>